<sequence>MKQNESRGLQAQYEAPRAEFLNVALGQSILIAGSGTLPDGIDEGDDDTFEFVP</sequence>
<comment type="caution">
    <text evidence="1">The sequence shown here is derived from an EMBL/GenBank/DDBJ whole genome shotgun (WGS) entry which is preliminary data.</text>
</comment>
<organism evidence="1 2">
    <name type="scientific">Porphyromonas somerae</name>
    <dbReference type="NCBI Taxonomy" id="322095"/>
    <lineage>
        <taxon>Bacteria</taxon>
        <taxon>Pseudomonadati</taxon>
        <taxon>Bacteroidota</taxon>
        <taxon>Bacteroidia</taxon>
        <taxon>Bacteroidales</taxon>
        <taxon>Porphyromonadaceae</taxon>
        <taxon>Porphyromonas</taxon>
    </lineage>
</organism>
<dbReference type="Proteomes" id="UP000070224">
    <property type="component" value="Unassembled WGS sequence"/>
</dbReference>
<evidence type="ECO:0000313" key="2">
    <source>
        <dbReference type="Proteomes" id="UP000070224"/>
    </source>
</evidence>
<keyword evidence="2" id="KW-1185">Reference proteome</keyword>
<accession>A0A134B9E4</accession>
<gene>
    <name evidence="1" type="ORF">HMPREF3185_00915</name>
</gene>
<protein>
    <submittedName>
        <fullName evidence="1">Uncharacterized protein</fullName>
    </submittedName>
</protein>
<dbReference type="RefSeq" id="WP_156429965.1">
    <property type="nucleotide sequence ID" value="NZ_KQ960438.1"/>
</dbReference>
<dbReference type="EMBL" id="LSDK01000060">
    <property type="protein sequence ID" value="KXB76545.1"/>
    <property type="molecule type" value="Genomic_DNA"/>
</dbReference>
<proteinExistence type="predicted"/>
<reference evidence="2" key="1">
    <citation type="submission" date="2016-01" db="EMBL/GenBank/DDBJ databases">
        <authorList>
            <person name="Mitreva M."/>
            <person name="Pepin K.H."/>
            <person name="Mihindukulasuriya K.A."/>
            <person name="Fulton R."/>
            <person name="Fronick C."/>
            <person name="O'Laughlin M."/>
            <person name="Miner T."/>
            <person name="Herter B."/>
            <person name="Rosa B.A."/>
            <person name="Cordes M."/>
            <person name="Tomlinson C."/>
            <person name="Wollam A."/>
            <person name="Palsikar V.B."/>
            <person name="Mardis E.R."/>
            <person name="Wilson R.K."/>
        </authorList>
    </citation>
    <scope>NUCLEOTIDE SEQUENCE [LARGE SCALE GENOMIC DNA]</scope>
    <source>
        <strain evidence="2">KA00683</strain>
    </source>
</reference>
<dbReference type="AlphaFoldDB" id="A0A134B9E4"/>
<dbReference type="PATRIC" id="fig|322095.3.peg.904"/>
<name>A0A134B9E4_9PORP</name>
<evidence type="ECO:0000313" key="1">
    <source>
        <dbReference type="EMBL" id="KXB76545.1"/>
    </source>
</evidence>